<protein>
    <submittedName>
        <fullName evidence="3">Thioesterase</fullName>
    </submittedName>
</protein>
<dbReference type="InterPro" id="IPR029069">
    <property type="entry name" value="HotDog_dom_sf"/>
</dbReference>
<accession>A0A0D4BXQ8</accession>
<dbReference type="AlphaFoldDB" id="A0A0D4BXQ8"/>
<dbReference type="InterPro" id="IPR049449">
    <property type="entry name" value="TesB_ACOT8-like_N"/>
</dbReference>
<gene>
    <name evidence="3" type="ORF">UM93_05425</name>
</gene>
<dbReference type="InterPro" id="IPR042171">
    <property type="entry name" value="Acyl-CoA_hotdog"/>
</dbReference>
<evidence type="ECO:0000259" key="2">
    <source>
        <dbReference type="Pfam" id="PF20789"/>
    </source>
</evidence>
<evidence type="ECO:0000313" key="4">
    <source>
        <dbReference type="Proteomes" id="UP000061839"/>
    </source>
</evidence>
<keyword evidence="4" id="KW-1185">Reference proteome</keyword>
<feature type="domain" description="Acyl-CoA thioesterase-like C-terminal" evidence="2">
    <location>
        <begin position="138"/>
        <end position="261"/>
    </location>
</feature>
<dbReference type="OrthoDB" id="1413770at2"/>
<sequence>MSQVQTEENAYYIRLGEGHYRSTIHAQGAWNPHEQHMAPASGIMVRELEAFQPRPDLRMARISFDILGLIPAGEFSIECKVLRPGKTIELVQAEMVANGRAAIRATAWRLQKSDTSAVAGLGDEPMPPLAEATVPAGLTEWPGGYIRSIEMQSIPGSVPGRGRSWLRSKYPMVDGETTADLVKLIGVADTANGIAPRIAPGDGTYVYPNTDLSLHLYRQPQGQWLGLDTSVTFGDDGIGLTSSVLNDEQGPFGRAEQILTVRALKPSE</sequence>
<dbReference type="SUPFAM" id="SSF54637">
    <property type="entry name" value="Thioesterase/thiol ester dehydrase-isomerase"/>
    <property type="match status" value="1"/>
</dbReference>
<dbReference type="STRING" id="1618207.UM93_05425"/>
<dbReference type="HOGENOM" id="CLU_074337_1_1_11"/>
<feature type="domain" description="Acyl-CoA thioesterase-like N-terminal HotDog" evidence="1">
    <location>
        <begin position="28"/>
        <end position="109"/>
    </location>
</feature>
<proteinExistence type="predicted"/>
<name>A0A0D4BXQ8_9MICC</name>
<evidence type="ECO:0000313" key="3">
    <source>
        <dbReference type="EMBL" id="AJT41098.1"/>
    </source>
</evidence>
<dbReference type="Gene3D" id="2.40.160.210">
    <property type="entry name" value="Acyl-CoA thioesterase, double hotdog domain"/>
    <property type="match status" value="1"/>
</dbReference>
<dbReference type="InterPro" id="IPR049450">
    <property type="entry name" value="ACOT8-like_C"/>
</dbReference>
<dbReference type="Proteomes" id="UP000061839">
    <property type="component" value="Chromosome"/>
</dbReference>
<dbReference type="PATRIC" id="fig|1618207.4.peg.1103"/>
<dbReference type="EMBL" id="CP011005">
    <property type="protein sequence ID" value="AJT41098.1"/>
    <property type="molecule type" value="Genomic_DNA"/>
</dbReference>
<dbReference type="Pfam" id="PF13622">
    <property type="entry name" value="4HBT_3"/>
    <property type="match status" value="1"/>
</dbReference>
<dbReference type="Pfam" id="PF20789">
    <property type="entry name" value="4HBT_3C"/>
    <property type="match status" value="1"/>
</dbReference>
<dbReference type="KEGG" id="ari:UM93_05425"/>
<reference evidence="3 4" key="1">
    <citation type="journal article" date="2015" name="Genome Announc.">
        <title>Complete Genome Sequencing of Protease-Producing Novel Arthrobacter sp. Strain IHBB 11108 Using PacBio Single-Molecule Real-Time Sequencing Technology.</title>
        <authorList>
            <person name="Kiran S."/>
            <person name="Swarnkar M.K."/>
            <person name="Pal M."/>
            <person name="Thakur R."/>
            <person name="Tewari R."/>
            <person name="Singh A.K."/>
            <person name="Gulati A."/>
        </authorList>
    </citation>
    <scope>NUCLEOTIDE SEQUENCE [LARGE SCALE GENOMIC DNA]</scope>
    <source>
        <strain evidence="3 4">IHBB 11108</strain>
    </source>
</reference>
<organism evidence="3 4">
    <name type="scientific">Psychromicrobium lacuslunae</name>
    <dbReference type="NCBI Taxonomy" id="1618207"/>
    <lineage>
        <taxon>Bacteria</taxon>
        <taxon>Bacillati</taxon>
        <taxon>Actinomycetota</taxon>
        <taxon>Actinomycetes</taxon>
        <taxon>Micrococcales</taxon>
        <taxon>Micrococcaceae</taxon>
        <taxon>Psychromicrobium</taxon>
    </lineage>
</organism>
<evidence type="ECO:0000259" key="1">
    <source>
        <dbReference type="Pfam" id="PF13622"/>
    </source>
</evidence>